<dbReference type="GO" id="GO:0051301">
    <property type="term" value="P:cell division"/>
    <property type="evidence" value="ECO:0007669"/>
    <property type="project" value="UniProtKB-KW"/>
</dbReference>
<protein>
    <submittedName>
        <fullName evidence="3">Cell division protein DamX</fullName>
    </submittedName>
</protein>
<evidence type="ECO:0000256" key="1">
    <source>
        <dbReference type="SAM" id="MobiDB-lite"/>
    </source>
</evidence>
<dbReference type="Gene3D" id="3.30.70.1070">
    <property type="entry name" value="Sporulation related repeat"/>
    <property type="match status" value="1"/>
</dbReference>
<gene>
    <name evidence="3" type="ORF">FX988_01920</name>
</gene>
<keyword evidence="2" id="KW-0812">Transmembrane</keyword>
<dbReference type="OrthoDB" id="6189127at2"/>
<dbReference type="EMBL" id="CP047656">
    <property type="protein sequence ID" value="QHJ11685.1"/>
    <property type="molecule type" value="Genomic_DNA"/>
</dbReference>
<evidence type="ECO:0000313" key="4">
    <source>
        <dbReference type="Proteomes" id="UP000464524"/>
    </source>
</evidence>
<feature type="compositionally biased region" description="Basic and acidic residues" evidence="1">
    <location>
        <begin position="244"/>
        <end position="259"/>
    </location>
</feature>
<reference evidence="3 4" key="1">
    <citation type="submission" date="2019-12" db="EMBL/GenBank/DDBJ databases">
        <title>Genome sequencing and assembly of endphytes of Porphyra tenera.</title>
        <authorList>
            <person name="Park J.M."/>
            <person name="Shin R."/>
            <person name="Jo S.H."/>
        </authorList>
    </citation>
    <scope>NUCLEOTIDE SEQUENCE [LARGE SCALE GENOMIC DNA]</scope>
    <source>
        <strain evidence="3 4">GPM4</strain>
    </source>
</reference>
<keyword evidence="4" id="KW-1185">Reference proteome</keyword>
<accession>A0A857JI35</accession>
<organism evidence="3 4">
    <name type="scientific">Paraglaciecola mesophila</name>
    <dbReference type="NCBI Taxonomy" id="197222"/>
    <lineage>
        <taxon>Bacteria</taxon>
        <taxon>Pseudomonadati</taxon>
        <taxon>Pseudomonadota</taxon>
        <taxon>Gammaproteobacteria</taxon>
        <taxon>Alteromonadales</taxon>
        <taxon>Alteromonadaceae</taxon>
        <taxon>Paraglaciecola</taxon>
    </lineage>
</organism>
<evidence type="ECO:0000313" key="3">
    <source>
        <dbReference type="EMBL" id="QHJ11685.1"/>
    </source>
</evidence>
<dbReference type="Proteomes" id="UP000464524">
    <property type="component" value="Chromosome"/>
</dbReference>
<dbReference type="InterPro" id="IPR036680">
    <property type="entry name" value="SPOR-like_sf"/>
</dbReference>
<keyword evidence="2" id="KW-0472">Membrane</keyword>
<sequence length="512" mass="56537">MQSELHKRLSHLIQYSSGLIFIKSEPEFSISTCIDALLAEQDDSDEVAIITAKPSMLLNDFRQQLTQQLSSKLTPHSGNAPLAKLIAPSVGHTESTATQGLMICISKGENLSTSMLEELQQLVLTLHSGSERQVNVLVFAQRQWVNQTYQGFANKNNVIVVDAGTNVDHESAISGSELEQLIANKRQAFAQRIEQRNQPKLTEAPSMMQRRWFLPVVCLLFIVIFSSILLSQYPELLSDSPDEEDKKTMQAPEPARDGSTKSTQTEGPVIAPTSEFPSTPNTDAKKHIEVTPQNEQASDFESKEPPQPGEDETVASSVGDPLISDWNSESKRIDENKKNMSDLSLKETNKLAAEEKSSAMPVLPDLDTDTVQTGALQKPFAADIPATEQSASAPQANARKPVHSASATDNNFQFDEAKILALPKDGYVLQVIGFSVRNAIQAYLTNNNIEQHVWVYQTKRYNDDWYVLLYNKHYPSLAAALDGVSSLPQGLHDATPFPKALQKVHQEIESAN</sequence>
<evidence type="ECO:0000256" key="2">
    <source>
        <dbReference type="SAM" id="Phobius"/>
    </source>
</evidence>
<dbReference type="GO" id="GO:0042834">
    <property type="term" value="F:peptidoglycan binding"/>
    <property type="evidence" value="ECO:0007669"/>
    <property type="project" value="InterPro"/>
</dbReference>
<dbReference type="RefSeq" id="WP_160179454.1">
    <property type="nucleotide sequence ID" value="NZ_CP047656.1"/>
</dbReference>
<proteinExistence type="predicted"/>
<keyword evidence="3" id="KW-0132">Cell division</keyword>
<feature type="compositionally biased region" description="Basic and acidic residues" evidence="1">
    <location>
        <begin position="328"/>
        <end position="341"/>
    </location>
</feature>
<keyword evidence="2" id="KW-1133">Transmembrane helix</keyword>
<name>A0A857JI35_9ALTE</name>
<keyword evidence="3" id="KW-0131">Cell cycle</keyword>
<dbReference type="AlphaFoldDB" id="A0A857JI35"/>
<dbReference type="KEGG" id="pmes:FX988_01920"/>
<feature type="transmembrane region" description="Helical" evidence="2">
    <location>
        <begin position="212"/>
        <end position="230"/>
    </location>
</feature>
<feature type="region of interest" description="Disordered" evidence="1">
    <location>
        <begin position="240"/>
        <end position="341"/>
    </location>
</feature>